<comment type="subcellular location">
    <subcellularLocation>
        <location evidence="1">Membrane</location>
        <topology evidence="1">Multi-pass membrane protein</topology>
    </subcellularLocation>
</comment>
<dbReference type="GO" id="GO:0008320">
    <property type="term" value="F:protein transmembrane transporter activity"/>
    <property type="evidence" value="ECO:0007669"/>
    <property type="project" value="TreeGrafter"/>
</dbReference>
<dbReference type="PANTHER" id="PTHR15371">
    <property type="entry name" value="TIM23"/>
    <property type="match status" value="1"/>
</dbReference>
<dbReference type="GO" id="GO:0030150">
    <property type="term" value="P:protein import into mitochondrial matrix"/>
    <property type="evidence" value="ECO:0007669"/>
    <property type="project" value="TreeGrafter"/>
</dbReference>
<dbReference type="EMBL" id="HBGK01051451">
    <property type="protein sequence ID" value="CAD9311355.1"/>
    <property type="molecule type" value="Transcribed_RNA"/>
</dbReference>
<accession>A0A7S1VVP8</accession>
<dbReference type="PANTHER" id="PTHR15371:SF0">
    <property type="entry name" value="SD19278P"/>
    <property type="match status" value="1"/>
</dbReference>
<protein>
    <recommendedName>
        <fullName evidence="6">Mitochondrial import inner membrane translocase subunit TIM22</fullName>
    </recommendedName>
</protein>
<sequence>MSSAMSDRRQFEGDAGAPLPDFSTANIQLGTVAPALGVPQQPDYLDYDQKGRGIVVTMFANAGMSYLLGTFAGGAYGLREGFIHSPSQRFRVKLNSILNHCGRHGSRWGNSLGVVSILYSIYEGTADNFEIDRYSGPVQPAAPGVAAFLTGATFYASAGPRVAALAGTIGVGAVCGTYLCYSALGIPYGSRGFLFL</sequence>
<dbReference type="InterPro" id="IPR045238">
    <property type="entry name" value="Tim23-like"/>
</dbReference>
<dbReference type="GO" id="GO:0005744">
    <property type="term" value="C:TIM23 mitochondrial import inner membrane translocase complex"/>
    <property type="evidence" value="ECO:0007669"/>
    <property type="project" value="TreeGrafter"/>
</dbReference>
<organism evidence="5">
    <name type="scientific">Grammatophora oceanica</name>
    <dbReference type="NCBI Taxonomy" id="210454"/>
    <lineage>
        <taxon>Eukaryota</taxon>
        <taxon>Sar</taxon>
        <taxon>Stramenopiles</taxon>
        <taxon>Ochrophyta</taxon>
        <taxon>Bacillariophyta</taxon>
        <taxon>Fragilariophyceae</taxon>
        <taxon>Fragilariophycidae</taxon>
        <taxon>Rhabdonematales</taxon>
        <taxon>Grammatophoraceae</taxon>
        <taxon>Grammatophora</taxon>
    </lineage>
</organism>
<evidence type="ECO:0000256" key="3">
    <source>
        <dbReference type="ARBA" id="ARBA00022989"/>
    </source>
</evidence>
<evidence type="ECO:0000256" key="2">
    <source>
        <dbReference type="ARBA" id="ARBA00022692"/>
    </source>
</evidence>
<proteinExistence type="predicted"/>
<name>A0A7S1VVP8_9STRA</name>
<dbReference type="AlphaFoldDB" id="A0A7S1VVP8"/>
<gene>
    <name evidence="5" type="ORF">GOCE00092_LOCUS27093</name>
</gene>
<evidence type="ECO:0008006" key="6">
    <source>
        <dbReference type="Google" id="ProtNLM"/>
    </source>
</evidence>
<evidence type="ECO:0000256" key="4">
    <source>
        <dbReference type="ARBA" id="ARBA00023136"/>
    </source>
</evidence>
<keyword evidence="3" id="KW-1133">Transmembrane helix</keyword>
<evidence type="ECO:0000256" key="1">
    <source>
        <dbReference type="ARBA" id="ARBA00004141"/>
    </source>
</evidence>
<keyword evidence="2" id="KW-0812">Transmembrane</keyword>
<keyword evidence="4" id="KW-0472">Membrane</keyword>
<reference evidence="5" key="1">
    <citation type="submission" date="2021-01" db="EMBL/GenBank/DDBJ databases">
        <authorList>
            <person name="Corre E."/>
            <person name="Pelletier E."/>
            <person name="Niang G."/>
            <person name="Scheremetjew M."/>
            <person name="Finn R."/>
            <person name="Kale V."/>
            <person name="Holt S."/>
            <person name="Cochrane G."/>
            <person name="Meng A."/>
            <person name="Brown T."/>
            <person name="Cohen L."/>
        </authorList>
    </citation>
    <scope>NUCLEOTIDE SEQUENCE</scope>
    <source>
        <strain evidence="5">CCMP 410</strain>
    </source>
</reference>
<dbReference type="Pfam" id="PF02466">
    <property type="entry name" value="Tim17"/>
    <property type="match status" value="1"/>
</dbReference>
<evidence type="ECO:0000313" key="5">
    <source>
        <dbReference type="EMBL" id="CAD9311355.1"/>
    </source>
</evidence>